<gene>
    <name evidence="1" type="ORF">Q604_UNBC08859G0001</name>
</gene>
<sequence>EVDPSTFTGTSIITENKSIAHELITNTTSDQNAFIGKNKAVVNIENSVFDKTGNTTSDDNSNFRGQNAVILGIDGSLINIKGSNITS</sequence>
<comment type="caution">
    <text evidence="1">The sequence shown here is derived from an EMBL/GenBank/DDBJ whole genome shotgun (WGS) entry which is preliminary data.</text>
</comment>
<dbReference type="EMBL" id="AZMM01008859">
    <property type="protein sequence ID" value="ETJ36895.1"/>
    <property type="molecule type" value="Genomic_DNA"/>
</dbReference>
<accession>W1Y5F9</accession>
<evidence type="ECO:0000313" key="1">
    <source>
        <dbReference type="EMBL" id="ETJ36895.1"/>
    </source>
</evidence>
<proteinExistence type="predicted"/>
<name>W1Y5F9_9ZZZZ</name>
<feature type="non-terminal residue" evidence="1">
    <location>
        <position position="87"/>
    </location>
</feature>
<organism evidence="1">
    <name type="scientific">human gut metagenome</name>
    <dbReference type="NCBI Taxonomy" id="408170"/>
    <lineage>
        <taxon>unclassified sequences</taxon>
        <taxon>metagenomes</taxon>
        <taxon>organismal metagenomes</taxon>
    </lineage>
</organism>
<dbReference type="AlphaFoldDB" id="W1Y5F9"/>
<reference evidence="1" key="1">
    <citation type="submission" date="2013-12" db="EMBL/GenBank/DDBJ databases">
        <title>A Varibaculum cambriense genome reconstructed from a premature infant gut community with otherwise low bacterial novelty that shifts toward anaerobic metabolism during the third week of life.</title>
        <authorList>
            <person name="Brown C.T."/>
            <person name="Sharon I."/>
            <person name="Thomas B.C."/>
            <person name="Castelle C.J."/>
            <person name="Morowitz M.J."/>
            <person name="Banfield J.F."/>
        </authorList>
    </citation>
    <scope>NUCLEOTIDE SEQUENCE</scope>
</reference>
<feature type="non-terminal residue" evidence="1">
    <location>
        <position position="1"/>
    </location>
</feature>
<protein>
    <submittedName>
        <fullName evidence="1">Uncharacterized protein</fullName>
    </submittedName>
</protein>